<gene>
    <name evidence="8" type="ORF">MACK_001697</name>
</gene>
<evidence type="ECO:0000256" key="6">
    <source>
        <dbReference type="SAM" id="MobiDB-lite"/>
    </source>
</evidence>
<dbReference type="AlphaFoldDB" id="A0A976QVI2"/>
<dbReference type="InterPro" id="IPR000571">
    <property type="entry name" value="Znf_CCCH"/>
</dbReference>
<dbReference type="PANTHER" id="PTHR12547:SF18">
    <property type="entry name" value="PROTEIN TIS11"/>
    <property type="match status" value="1"/>
</dbReference>
<dbReference type="GO" id="GO:0008270">
    <property type="term" value="F:zinc ion binding"/>
    <property type="evidence" value="ECO:0007669"/>
    <property type="project" value="UniProtKB-KW"/>
</dbReference>
<dbReference type="Pfam" id="PF00642">
    <property type="entry name" value="zf-CCCH"/>
    <property type="match status" value="1"/>
</dbReference>
<accession>A0A976QVI2</accession>
<evidence type="ECO:0000256" key="1">
    <source>
        <dbReference type="ARBA" id="ARBA00022723"/>
    </source>
</evidence>
<dbReference type="InterPro" id="IPR045877">
    <property type="entry name" value="ZFP36-like"/>
</dbReference>
<dbReference type="EMBL" id="CP056071">
    <property type="protein sequence ID" value="UKK02340.1"/>
    <property type="molecule type" value="Genomic_DNA"/>
</dbReference>
<dbReference type="GO" id="GO:0003729">
    <property type="term" value="F:mRNA binding"/>
    <property type="evidence" value="ECO:0007669"/>
    <property type="project" value="InterPro"/>
</dbReference>
<dbReference type="Proteomes" id="UP000244811">
    <property type="component" value="Chromosome 2"/>
</dbReference>
<evidence type="ECO:0000313" key="9">
    <source>
        <dbReference type="Proteomes" id="UP000244811"/>
    </source>
</evidence>
<name>A0A976QVI2_THEOR</name>
<feature type="domain" description="C3H1-type" evidence="7">
    <location>
        <begin position="487"/>
        <end position="513"/>
    </location>
</feature>
<sequence length="581" mass="64518">MDSFSGSWLDNCLSKGSPGGPFADSSKNDSNFAVYGDDDVPLRAYIESSSSSTTYISENDISKSVSLAENFQNHLCDDDDQWVNTLGTCVNRALEGDFKDHNPNCPQEASSKDSMEEQLNSYFSGTLGNYTPISNVTPLSGPNEGALLESVNDPSESKNWYDDRCFPTGSCSNSPESSVICSNLYNKHVLSSSNVSTDCGVCEFIPSSNTTPSSASQVSDKFKNRTNVDSSMLNGLNTPTNQIVCPISRKSNYSIKDGFTSLTSSFVNSKNLSNSPSYLLGEELIDTQLAGSLLDNLYSGDDIPRSFSGLSDETYREPPYDSISYFNNDLLEEGNDTYYNGMQNKDMDLLFKNMDSMSRVDNVLNKDVSDYNLQPKDFGLDLVSDNSDSFSVDLLNNDAMFSGIDRDNDTDDSEAWDNIMKKLCRTSSLSKYYPTLLDDANQDPTFSSNDLGNADNKDPQKSPEFGITFKNKDNIPSILPDDPNLGFKKTSLCKYWQRGICANDECNFAHGKKELRSTIGVWRTTICHHWKTGVCRVGSDCRHAHGEEELQPKNIPANVLKNKLLNSARKYEFMRKKRNTF</sequence>
<keyword evidence="4 5" id="KW-0862">Zinc</keyword>
<keyword evidence="3 5" id="KW-0863">Zinc-finger</keyword>
<evidence type="ECO:0000256" key="2">
    <source>
        <dbReference type="ARBA" id="ARBA00022737"/>
    </source>
</evidence>
<protein>
    <recommendedName>
        <fullName evidence="7">C3H1-type domain-containing protein</fullName>
    </recommendedName>
</protein>
<evidence type="ECO:0000313" key="8">
    <source>
        <dbReference type="EMBL" id="UKK02340.1"/>
    </source>
</evidence>
<dbReference type="PROSITE" id="PS50103">
    <property type="entry name" value="ZF_C3H1"/>
    <property type="match status" value="2"/>
</dbReference>
<dbReference type="Gene3D" id="4.10.1000.10">
    <property type="entry name" value="Zinc finger, CCCH-type"/>
    <property type="match status" value="2"/>
</dbReference>
<keyword evidence="2" id="KW-0677">Repeat</keyword>
<dbReference type="PANTHER" id="PTHR12547">
    <property type="entry name" value="CCCH ZINC FINGER/TIS11-RELATED"/>
    <property type="match status" value="1"/>
</dbReference>
<evidence type="ECO:0000259" key="7">
    <source>
        <dbReference type="PROSITE" id="PS50103"/>
    </source>
</evidence>
<feature type="domain" description="C3H1-type" evidence="7">
    <location>
        <begin position="522"/>
        <end position="548"/>
    </location>
</feature>
<evidence type="ECO:0000256" key="3">
    <source>
        <dbReference type="ARBA" id="ARBA00022771"/>
    </source>
</evidence>
<feature type="zinc finger region" description="C3H1-type" evidence="5">
    <location>
        <begin position="522"/>
        <end position="548"/>
    </location>
</feature>
<proteinExistence type="predicted"/>
<organism evidence="8 9">
    <name type="scientific">Theileria orientalis</name>
    <dbReference type="NCBI Taxonomy" id="68886"/>
    <lineage>
        <taxon>Eukaryota</taxon>
        <taxon>Sar</taxon>
        <taxon>Alveolata</taxon>
        <taxon>Apicomplexa</taxon>
        <taxon>Aconoidasida</taxon>
        <taxon>Piroplasmida</taxon>
        <taxon>Theileriidae</taxon>
        <taxon>Theileria</taxon>
    </lineage>
</organism>
<dbReference type="SUPFAM" id="SSF90229">
    <property type="entry name" value="CCCH zinc finger"/>
    <property type="match status" value="2"/>
</dbReference>
<dbReference type="InterPro" id="IPR036855">
    <property type="entry name" value="Znf_CCCH_sf"/>
</dbReference>
<keyword evidence="1 5" id="KW-0479">Metal-binding</keyword>
<feature type="zinc finger region" description="C3H1-type" evidence="5">
    <location>
        <begin position="487"/>
        <end position="513"/>
    </location>
</feature>
<reference evidence="8" key="1">
    <citation type="submission" date="2022-07" db="EMBL/GenBank/DDBJ databases">
        <title>Evaluation of T. orientalis genome assembly methods using nanopore sequencing and analysis of variation between genomes.</title>
        <authorList>
            <person name="Yam J."/>
            <person name="Micallef M.L."/>
            <person name="Liu M."/>
            <person name="Djordjevic S.P."/>
            <person name="Bogema D.R."/>
            <person name="Jenkins C."/>
        </authorList>
    </citation>
    <scope>NUCLEOTIDE SEQUENCE</scope>
    <source>
        <strain evidence="8">Goon Nure</strain>
    </source>
</reference>
<evidence type="ECO:0000256" key="5">
    <source>
        <dbReference type="PROSITE-ProRule" id="PRU00723"/>
    </source>
</evidence>
<dbReference type="SMART" id="SM00356">
    <property type="entry name" value="ZnF_C3H1"/>
    <property type="match status" value="2"/>
</dbReference>
<evidence type="ECO:0000256" key="4">
    <source>
        <dbReference type="ARBA" id="ARBA00022833"/>
    </source>
</evidence>
<feature type="region of interest" description="Disordered" evidence="6">
    <location>
        <begin position="444"/>
        <end position="464"/>
    </location>
</feature>